<proteinExistence type="predicted"/>
<keyword evidence="2" id="KW-1185">Reference proteome</keyword>
<evidence type="ECO:0008006" key="3">
    <source>
        <dbReference type="Google" id="ProtNLM"/>
    </source>
</evidence>
<name>A0A650GCT6_9GAMM</name>
<dbReference type="AlphaFoldDB" id="A0A650GCT6"/>
<dbReference type="EMBL" id="CP018889">
    <property type="protein sequence ID" value="QGX04060.1"/>
    <property type="molecule type" value="Genomic_DNA"/>
</dbReference>
<gene>
    <name evidence="1" type="ORF">BLE401_18515</name>
</gene>
<sequence length="55" mass="6233">MTYSPDFHRKVLATKEEENLTLTAVTKCFKIAIASVVRWSKVLEVTDPVKLTVKP</sequence>
<accession>A0A650GCT6</accession>
<protein>
    <recommendedName>
        <fullName evidence="3">Transposase</fullName>
    </recommendedName>
</protein>
<evidence type="ECO:0000313" key="1">
    <source>
        <dbReference type="EMBL" id="QGX04060.1"/>
    </source>
</evidence>
<evidence type="ECO:0000313" key="2">
    <source>
        <dbReference type="Proteomes" id="UP000234271"/>
    </source>
</evidence>
<organism evidence="1 2">
    <name type="scientific">Beggiatoa leptomitoformis</name>
    <dbReference type="NCBI Taxonomy" id="288004"/>
    <lineage>
        <taxon>Bacteria</taxon>
        <taxon>Pseudomonadati</taxon>
        <taxon>Pseudomonadota</taxon>
        <taxon>Gammaproteobacteria</taxon>
        <taxon>Thiotrichales</taxon>
        <taxon>Thiotrichaceae</taxon>
        <taxon>Beggiatoa</taxon>
    </lineage>
</organism>
<dbReference type="OrthoDB" id="6658576at2"/>
<dbReference type="RefSeq" id="WP_161575437.1">
    <property type="nucleotide sequence ID" value="NZ_CP012373.2"/>
</dbReference>
<dbReference type="Proteomes" id="UP000234271">
    <property type="component" value="Chromosome"/>
</dbReference>
<reference evidence="2" key="1">
    <citation type="submission" date="2016-12" db="EMBL/GenBank/DDBJ databases">
        <title>Complete Genome Sequence of Beggiatoa leptomitiformis D-401.</title>
        <authorList>
            <person name="Fomenkov A."/>
            <person name="Vincze T."/>
            <person name="Grabovich M."/>
            <person name="Anton B.P."/>
            <person name="Dubinina G."/>
            <person name="Orlova M."/>
            <person name="Belousova E."/>
            <person name="Roberts R.J."/>
        </authorList>
    </citation>
    <scope>NUCLEOTIDE SEQUENCE [LARGE SCALE GENOMIC DNA]</scope>
    <source>
        <strain evidence="2">D-401</strain>
    </source>
</reference>